<dbReference type="CDD" id="cd09731">
    <property type="entry name" value="Cse2_I-E"/>
    <property type="match status" value="1"/>
</dbReference>
<evidence type="ECO:0000313" key="2">
    <source>
        <dbReference type="Proteomes" id="UP000188235"/>
    </source>
</evidence>
<dbReference type="Proteomes" id="UP000188235">
    <property type="component" value="Chromosome"/>
</dbReference>
<dbReference type="Gene3D" id="1.10.520.40">
    <property type="entry name" value="CRISPR-associated protein Cse2"/>
    <property type="match status" value="1"/>
</dbReference>
<dbReference type="KEGG" id="tfa:BW733_07530"/>
<keyword evidence="2" id="KW-1185">Reference proteome</keyword>
<reference evidence="1 2" key="1">
    <citation type="journal article" date="2008" name="Int. J. Syst. Evol. Microbiol.">
        <title>Tessaracoccus flavescens sp. nov., isolated from marine sediment.</title>
        <authorList>
            <person name="Lee D.W."/>
            <person name="Lee S.D."/>
        </authorList>
    </citation>
    <scope>NUCLEOTIDE SEQUENCE [LARGE SCALE GENOMIC DNA]</scope>
    <source>
        <strain evidence="1 2">SST-39T</strain>
    </source>
</reference>
<dbReference type="EMBL" id="CP019607">
    <property type="protein sequence ID" value="AQP52518.1"/>
    <property type="molecule type" value="Genomic_DNA"/>
</dbReference>
<dbReference type="STRING" id="399497.BW733_07530"/>
<evidence type="ECO:0000313" key="1">
    <source>
        <dbReference type="EMBL" id="AQP52518.1"/>
    </source>
</evidence>
<dbReference type="Pfam" id="PF09485">
    <property type="entry name" value="CRISPR_Cse2"/>
    <property type="match status" value="1"/>
</dbReference>
<dbReference type="NCBIfam" id="TIGR02548">
    <property type="entry name" value="casB_cse2"/>
    <property type="match status" value="1"/>
</dbReference>
<dbReference type="AlphaFoldDB" id="A0A1Q2D276"/>
<name>A0A1Q2D276_9ACTN</name>
<organism evidence="1 2">
    <name type="scientific">Tessaracoccus flavescens</name>
    <dbReference type="NCBI Taxonomy" id="399497"/>
    <lineage>
        <taxon>Bacteria</taxon>
        <taxon>Bacillati</taxon>
        <taxon>Actinomycetota</taxon>
        <taxon>Actinomycetes</taxon>
        <taxon>Propionibacteriales</taxon>
        <taxon>Propionibacteriaceae</taxon>
        <taxon>Tessaracoccus</taxon>
    </lineage>
</organism>
<protein>
    <submittedName>
        <fullName evidence="1">Type I-E CRISPR-associated protein Cse2/CasB</fullName>
    </submittedName>
</protein>
<sequence>METKPWSETGRLVGAQVAKLQAGYTRSPRDEWSQRTLAQLRRADAAAPGADAALWQVTFDGLPESVRGVGDAPSIGEAAAHATLVMYAIHQQSKGEPMHRQGVGLGQAVRDLARARSADATPDPGVLSRFHALVRAQTRSARLSCLRALVGLMRAESIPLDYGRLASDLWLLETKKSDVVRLRWGRQLHLHKPTTEPTEATAVPEGENP</sequence>
<proteinExistence type="predicted"/>
<gene>
    <name evidence="1" type="ORF">BW733_07530</name>
</gene>
<dbReference type="InterPro" id="IPR013382">
    <property type="entry name" value="CRISPR-assoc_prot_Cse2"/>
</dbReference>
<dbReference type="InterPro" id="IPR038287">
    <property type="entry name" value="Cse2_sf"/>
</dbReference>
<accession>A0A1Q2D276</accession>
<dbReference type="OrthoDB" id="4808431at2"/>